<dbReference type="InterPro" id="IPR036614">
    <property type="entry name" value="RusA-like_sf"/>
</dbReference>
<name>A0A0F9VCM1_9ZZZZ</name>
<protein>
    <submittedName>
        <fullName evidence="1">Uncharacterized protein</fullName>
    </submittedName>
</protein>
<dbReference type="GO" id="GO:0006281">
    <property type="term" value="P:DNA repair"/>
    <property type="evidence" value="ECO:0007669"/>
    <property type="project" value="InterPro"/>
</dbReference>
<evidence type="ECO:0000313" key="1">
    <source>
        <dbReference type="EMBL" id="KKN63563.1"/>
    </source>
</evidence>
<dbReference type="Gene3D" id="3.30.1330.70">
    <property type="entry name" value="Holliday junction resolvase RusA"/>
    <property type="match status" value="1"/>
</dbReference>
<dbReference type="GO" id="GO:0000287">
    <property type="term" value="F:magnesium ion binding"/>
    <property type="evidence" value="ECO:0007669"/>
    <property type="project" value="InterPro"/>
</dbReference>
<comment type="caution">
    <text evidence="1">The sequence shown here is derived from an EMBL/GenBank/DDBJ whole genome shotgun (WGS) entry which is preliminary data.</text>
</comment>
<dbReference type="Pfam" id="PF05866">
    <property type="entry name" value="RusA"/>
    <property type="match status" value="1"/>
</dbReference>
<gene>
    <name evidence="1" type="ORF">LCGC14_0500110</name>
</gene>
<dbReference type="InterPro" id="IPR008822">
    <property type="entry name" value="Endonuclease_RusA-like"/>
</dbReference>
<accession>A0A0F9VCM1</accession>
<dbReference type="GO" id="GO:0006310">
    <property type="term" value="P:DNA recombination"/>
    <property type="evidence" value="ECO:0007669"/>
    <property type="project" value="InterPro"/>
</dbReference>
<sequence length="116" mass="13970">PYVRMTQRSKHADPRARRYLASQQALKIQLRQQMTEKDEYEPLTREPLEAFLTFWWVNHRQDLDNLVKAILDAASGIVWADDRWVDRFTASRVPRREQTCFLQVRSVDDVERLLRR</sequence>
<dbReference type="SUPFAM" id="SSF103084">
    <property type="entry name" value="Holliday junction resolvase RusA"/>
    <property type="match status" value="1"/>
</dbReference>
<dbReference type="EMBL" id="LAZR01000585">
    <property type="protein sequence ID" value="KKN63563.1"/>
    <property type="molecule type" value="Genomic_DNA"/>
</dbReference>
<reference evidence="1" key="1">
    <citation type="journal article" date="2015" name="Nature">
        <title>Complex archaea that bridge the gap between prokaryotes and eukaryotes.</title>
        <authorList>
            <person name="Spang A."/>
            <person name="Saw J.H."/>
            <person name="Jorgensen S.L."/>
            <person name="Zaremba-Niedzwiedzka K."/>
            <person name="Martijn J."/>
            <person name="Lind A.E."/>
            <person name="van Eijk R."/>
            <person name="Schleper C."/>
            <person name="Guy L."/>
            <person name="Ettema T.J."/>
        </authorList>
    </citation>
    <scope>NUCLEOTIDE SEQUENCE</scope>
</reference>
<organism evidence="1">
    <name type="scientific">marine sediment metagenome</name>
    <dbReference type="NCBI Taxonomy" id="412755"/>
    <lineage>
        <taxon>unclassified sequences</taxon>
        <taxon>metagenomes</taxon>
        <taxon>ecological metagenomes</taxon>
    </lineage>
</organism>
<feature type="non-terminal residue" evidence="1">
    <location>
        <position position="1"/>
    </location>
</feature>
<dbReference type="AlphaFoldDB" id="A0A0F9VCM1"/>
<proteinExistence type="predicted"/>